<feature type="compositionally biased region" description="Low complexity" evidence="2">
    <location>
        <begin position="44"/>
        <end position="56"/>
    </location>
</feature>
<name>A0ABY7GZS9_9BACT</name>
<evidence type="ECO:0000256" key="1">
    <source>
        <dbReference type="ARBA" id="ARBA00022729"/>
    </source>
</evidence>
<keyword evidence="4" id="KW-1185">Reference proteome</keyword>
<gene>
    <name evidence="3" type="ORF">O0S08_39810</name>
</gene>
<dbReference type="Gene3D" id="2.60.40.1120">
    <property type="entry name" value="Carboxypeptidase-like, regulatory domain"/>
    <property type="match status" value="3"/>
</dbReference>
<evidence type="ECO:0000313" key="4">
    <source>
        <dbReference type="Proteomes" id="UP001164459"/>
    </source>
</evidence>
<feature type="region of interest" description="Disordered" evidence="2">
    <location>
        <begin position="72"/>
        <end position="115"/>
    </location>
</feature>
<evidence type="ECO:0000313" key="3">
    <source>
        <dbReference type="EMBL" id="WAS92365.1"/>
    </source>
</evidence>
<accession>A0ABY7GZS9</accession>
<evidence type="ECO:0000256" key="2">
    <source>
        <dbReference type="SAM" id="MobiDB-lite"/>
    </source>
</evidence>
<dbReference type="Gene3D" id="2.60.40.10">
    <property type="entry name" value="Immunoglobulins"/>
    <property type="match status" value="1"/>
</dbReference>
<organism evidence="3 4">
    <name type="scientific">Nannocystis punicea</name>
    <dbReference type="NCBI Taxonomy" id="2995304"/>
    <lineage>
        <taxon>Bacteria</taxon>
        <taxon>Pseudomonadati</taxon>
        <taxon>Myxococcota</taxon>
        <taxon>Polyangia</taxon>
        <taxon>Nannocystales</taxon>
        <taxon>Nannocystaceae</taxon>
        <taxon>Nannocystis</taxon>
    </lineage>
</organism>
<dbReference type="InterPro" id="IPR008969">
    <property type="entry name" value="CarboxyPept-like_regulatory"/>
</dbReference>
<proteinExistence type="predicted"/>
<dbReference type="EMBL" id="CP114040">
    <property type="protein sequence ID" value="WAS92365.1"/>
    <property type="molecule type" value="Genomic_DNA"/>
</dbReference>
<keyword evidence="1" id="KW-0732">Signal</keyword>
<dbReference type="PANTHER" id="PTHR23303:SF14">
    <property type="entry name" value="BOS COMPLEX SUBUNIT NOMO1-RELATED"/>
    <property type="match status" value="1"/>
</dbReference>
<dbReference type="InterPro" id="IPR013783">
    <property type="entry name" value="Ig-like_fold"/>
</dbReference>
<dbReference type="InterPro" id="IPR013784">
    <property type="entry name" value="Carb-bd-like_fold"/>
</dbReference>
<protein>
    <submittedName>
        <fullName evidence="3">Carboxypeptidase-like regulatory domain-containing protein</fullName>
    </submittedName>
</protein>
<dbReference type="SUPFAM" id="SSF49452">
    <property type="entry name" value="Starch-binding domain-like"/>
    <property type="match status" value="2"/>
</dbReference>
<dbReference type="PANTHER" id="PTHR23303">
    <property type="entry name" value="CARBOXYPEPTIDASE REGULATORY REGION-CONTAINING"/>
    <property type="match status" value="1"/>
</dbReference>
<dbReference type="Proteomes" id="UP001164459">
    <property type="component" value="Chromosome"/>
</dbReference>
<sequence>MQRRTQAALAGLVVALAATGGLLLRGCEPATEVAGEAAGGTGELPGEATAAPAETAPPARVRGKVMVEVGGAVEPPAPVGESGAKDMADGTGPDGYDPSALDKEPGADGPAVPLAPPRECKARAWRGGFLLAEASCDGEGQFALDLALPAGPAAAVTIEAQVPGHLRGVLTAPAQAGTEAVLPTLALGPASWLKGQVIDRRGLPVVGVRIEATPLPGLGEPEPWRVDSDAAGAFVLDTVPAGPLRLRATGQGLALSVVEAFAPEAAVVIVVDSLQDLSGAVVGDPALVARAQVRLEGSSLWPPIVQPAGKSGEFLFSDLVDGVYGLVAQVRAETPGEQEYASIPLENLSPGAHVSLALIAAQRVPVQVVSPDGSPVPRARVTLGYASVGLLQTIAESDDAGMADLGPVVPGPYVVRADADGYLPSESVAVEVGKETPPRQTLTLVRPGRIAGTVIDDDGRPVPEARIVVDADTLYSPGEAMIRARTFSALQRGGSLGVTRGAVPPIPLVGDDEAVGTWAETDERGDFSLDTLMPGRYRLHAVHGDHAGSATVIVDLSPGEREDGVVLTLGHGVPLGGRVLDGNRQPIAGARIELADGSEVMSDGFGMWSAGHRRGKQRIVIRAAGMVPAVVEVDLEGRATSVEQILQPAEGGLEGRVRDGNDQPIAGVRVTLLPAGELAPTEVTYTDARGLFELSRLVPGTATLELDHPEYAPASKRVKIDKASRGEAPVELVLARGWSLEVVVRAAGSGDPIAGARVEVDGQVWAADEAGEVRAARLARERVRVRVEAPGWVGVSTSSARPAGGAPGTLVLDLEEAAGLDGEVTDERGEPVAGARLYVRTRDGNTVLAETTTDTEGRWSVEGLPEGDVTVEAIPPPGLAELLAPVTLQTDVRRGHVTREVDLRFDRL</sequence>
<dbReference type="SUPFAM" id="SSF49464">
    <property type="entry name" value="Carboxypeptidase regulatory domain-like"/>
    <property type="match status" value="4"/>
</dbReference>
<feature type="region of interest" description="Disordered" evidence="2">
    <location>
        <begin position="35"/>
        <end position="56"/>
    </location>
</feature>
<reference evidence="3" key="1">
    <citation type="submission" date="2022-11" db="EMBL/GenBank/DDBJ databases">
        <title>Minimal conservation of predation-associated metabolite biosynthetic gene clusters underscores biosynthetic potential of Myxococcota including descriptions for ten novel species: Archangium lansinium sp. nov., Myxococcus landrumus sp. nov., Nannocystis bai.</title>
        <authorList>
            <person name="Ahearne A."/>
            <person name="Stevens C."/>
            <person name="Dowd S."/>
        </authorList>
    </citation>
    <scope>NUCLEOTIDE SEQUENCE</scope>
    <source>
        <strain evidence="3">Fl3</strain>
    </source>
</reference>
<dbReference type="RefSeq" id="WP_269034714.1">
    <property type="nucleotide sequence ID" value="NZ_CP114040.1"/>
</dbReference>
<dbReference type="Pfam" id="PF13620">
    <property type="entry name" value="CarboxypepD_reg"/>
    <property type="match status" value="3"/>
</dbReference>
<dbReference type="InterPro" id="IPR051417">
    <property type="entry name" value="SDr/BOS_complex"/>
</dbReference>